<dbReference type="AlphaFoldDB" id="A0A2U1ASN3"/>
<keyword evidence="2" id="KW-1185">Reference proteome</keyword>
<proteinExistence type="predicted"/>
<sequence>MAVAVIVAFFVSWLRLYLFIDSTEKSPSKSKIRDLFREGKGDDNCAREYSKPSYYFPFLSGKNLVKLRLRSPSSLGRLVSETERTSSME</sequence>
<accession>A0A2U1ASN3</accession>
<evidence type="ECO:0000313" key="1">
    <source>
        <dbReference type="EMBL" id="PVY39412.1"/>
    </source>
</evidence>
<name>A0A2U1ASN3_9BACT</name>
<protein>
    <submittedName>
        <fullName evidence="1">Uncharacterized protein</fullName>
    </submittedName>
</protein>
<comment type="caution">
    <text evidence="1">The sequence shown here is derived from an EMBL/GenBank/DDBJ whole genome shotgun (WGS) entry which is preliminary data.</text>
</comment>
<dbReference type="Proteomes" id="UP000245466">
    <property type="component" value="Unassembled WGS sequence"/>
</dbReference>
<dbReference type="EMBL" id="QEKI01000011">
    <property type="protein sequence ID" value="PVY39412.1"/>
    <property type="molecule type" value="Genomic_DNA"/>
</dbReference>
<organism evidence="1 2">
    <name type="scientific">Pontibacter virosus</name>
    <dbReference type="NCBI Taxonomy" id="1765052"/>
    <lineage>
        <taxon>Bacteria</taxon>
        <taxon>Pseudomonadati</taxon>
        <taxon>Bacteroidota</taxon>
        <taxon>Cytophagia</taxon>
        <taxon>Cytophagales</taxon>
        <taxon>Hymenobacteraceae</taxon>
        <taxon>Pontibacter</taxon>
    </lineage>
</organism>
<gene>
    <name evidence="1" type="ORF">C8E01_11119</name>
</gene>
<evidence type="ECO:0000313" key="2">
    <source>
        <dbReference type="Proteomes" id="UP000245466"/>
    </source>
</evidence>
<reference evidence="1 2" key="1">
    <citation type="submission" date="2018-04" db="EMBL/GenBank/DDBJ databases">
        <title>Genomic Encyclopedia of Type Strains, Phase IV (KMG-IV): sequencing the most valuable type-strain genomes for metagenomic binning, comparative biology and taxonomic classification.</title>
        <authorList>
            <person name="Goeker M."/>
        </authorList>
    </citation>
    <scope>NUCLEOTIDE SEQUENCE [LARGE SCALE GENOMIC DNA]</scope>
    <source>
        <strain evidence="1 2">DSM 100231</strain>
    </source>
</reference>